<evidence type="ECO:0000313" key="3">
    <source>
        <dbReference type="EMBL" id="KAJ6808165.1"/>
    </source>
</evidence>
<evidence type="ECO:0000313" key="2">
    <source>
        <dbReference type="EMBL" id="KAJ6798092.1"/>
    </source>
</evidence>
<protein>
    <submittedName>
        <fullName evidence="3">Membrane-associated kinase regulator 2</fullName>
    </submittedName>
</protein>
<dbReference type="InterPro" id="IPR039619">
    <property type="entry name" value="MAKR2/5"/>
</dbReference>
<gene>
    <name evidence="3" type="ORF">M6B38_168210</name>
    <name evidence="2" type="ORF">M6B38_213250</name>
</gene>
<dbReference type="PANTHER" id="PTHR33929">
    <property type="entry name" value="MEMBRANE-ASSOCIATED KINASE REGULATOR 2-RELATED"/>
    <property type="match status" value="1"/>
</dbReference>
<accession>A0AAX6EWJ7</accession>
<keyword evidence="3" id="KW-0418">Kinase</keyword>
<dbReference type="Proteomes" id="UP001140949">
    <property type="component" value="Unassembled WGS sequence"/>
</dbReference>
<name>A0AAX6EWJ7_IRIPA</name>
<dbReference type="AlphaFoldDB" id="A0AAX6EWJ7"/>
<evidence type="ECO:0000313" key="4">
    <source>
        <dbReference type="Proteomes" id="UP001140949"/>
    </source>
</evidence>
<keyword evidence="4" id="KW-1185">Reference proteome</keyword>
<feature type="region of interest" description="Disordered" evidence="1">
    <location>
        <begin position="182"/>
        <end position="247"/>
    </location>
</feature>
<sequence>MDPPSIFKPRLLRDVFDDGDGDGDGPYFDLEFSLDADTSSGHENDRGRMSSSSSSSDGLFFLKRVDTSSKPGPLAAKLSHFMLRFRSRIESLSRRRKVEPEEELIRRGGGGGGVEVIHKYLSKIKPLYVRVSRRYGGDKLRLSGQLAPGGGDREPLPAAKFGRQLSGSPVAEIRRRMRKCRSASAAVAAAPSPPPRMRDGSPVQHEEDGIESAIAHCKRSFHSDKGSDLGLVRSRSDPGGGRSGEPK</sequence>
<feature type="region of interest" description="Disordered" evidence="1">
    <location>
        <begin position="38"/>
        <end position="57"/>
    </location>
</feature>
<comment type="caution">
    <text evidence="3">The sequence shown here is derived from an EMBL/GenBank/DDBJ whole genome shotgun (WGS) entry which is preliminary data.</text>
</comment>
<dbReference type="PANTHER" id="PTHR33929:SF1">
    <property type="entry name" value="MEMBRANE-ASSOCIATED KINASE REGULATOR 2-RELATED"/>
    <property type="match status" value="1"/>
</dbReference>
<dbReference type="EMBL" id="JANAVB010040418">
    <property type="protein sequence ID" value="KAJ6798092.1"/>
    <property type="molecule type" value="Genomic_DNA"/>
</dbReference>
<keyword evidence="3" id="KW-0808">Transferase</keyword>
<reference evidence="3" key="2">
    <citation type="submission" date="2023-04" db="EMBL/GenBank/DDBJ databases">
        <authorList>
            <person name="Bruccoleri R.E."/>
            <person name="Oakeley E.J."/>
            <person name="Faust A.-M."/>
            <person name="Dessus-Babus S."/>
            <person name="Altorfer M."/>
            <person name="Burckhardt D."/>
            <person name="Oertli M."/>
            <person name="Naumann U."/>
            <person name="Petersen F."/>
            <person name="Wong J."/>
        </authorList>
    </citation>
    <scope>NUCLEOTIDE SEQUENCE</scope>
    <source>
        <strain evidence="3">GSM-AAB239-AS_SAM_17_03QT</strain>
        <tissue evidence="3">Leaf</tissue>
    </source>
</reference>
<reference evidence="3" key="1">
    <citation type="journal article" date="2023" name="GigaByte">
        <title>Genome assembly of the bearded iris, Iris pallida Lam.</title>
        <authorList>
            <person name="Bruccoleri R.E."/>
            <person name="Oakeley E.J."/>
            <person name="Faust A.M.E."/>
            <person name="Altorfer M."/>
            <person name="Dessus-Babus S."/>
            <person name="Burckhardt D."/>
            <person name="Oertli M."/>
            <person name="Naumann U."/>
            <person name="Petersen F."/>
            <person name="Wong J."/>
        </authorList>
    </citation>
    <scope>NUCLEOTIDE SEQUENCE</scope>
    <source>
        <strain evidence="3">GSM-AAB239-AS_SAM_17_03QT</strain>
    </source>
</reference>
<dbReference type="GO" id="GO:0005886">
    <property type="term" value="C:plasma membrane"/>
    <property type="evidence" value="ECO:0007669"/>
    <property type="project" value="InterPro"/>
</dbReference>
<organism evidence="3 4">
    <name type="scientific">Iris pallida</name>
    <name type="common">Sweet iris</name>
    <dbReference type="NCBI Taxonomy" id="29817"/>
    <lineage>
        <taxon>Eukaryota</taxon>
        <taxon>Viridiplantae</taxon>
        <taxon>Streptophyta</taxon>
        <taxon>Embryophyta</taxon>
        <taxon>Tracheophyta</taxon>
        <taxon>Spermatophyta</taxon>
        <taxon>Magnoliopsida</taxon>
        <taxon>Liliopsida</taxon>
        <taxon>Asparagales</taxon>
        <taxon>Iridaceae</taxon>
        <taxon>Iridoideae</taxon>
        <taxon>Irideae</taxon>
        <taxon>Iris</taxon>
    </lineage>
</organism>
<dbReference type="EMBL" id="JANAVB010033531">
    <property type="protein sequence ID" value="KAJ6808165.1"/>
    <property type="molecule type" value="Genomic_DNA"/>
</dbReference>
<proteinExistence type="predicted"/>
<dbReference type="GO" id="GO:0016301">
    <property type="term" value="F:kinase activity"/>
    <property type="evidence" value="ECO:0007669"/>
    <property type="project" value="UniProtKB-KW"/>
</dbReference>
<feature type="compositionally biased region" description="Gly residues" evidence="1">
    <location>
        <begin position="238"/>
        <end position="247"/>
    </location>
</feature>
<evidence type="ECO:0000256" key="1">
    <source>
        <dbReference type="SAM" id="MobiDB-lite"/>
    </source>
</evidence>
<feature type="compositionally biased region" description="Basic and acidic residues" evidence="1">
    <location>
        <begin position="196"/>
        <end position="207"/>
    </location>
</feature>